<feature type="transmembrane region" description="Helical" evidence="1">
    <location>
        <begin position="12"/>
        <end position="34"/>
    </location>
</feature>
<protein>
    <recommendedName>
        <fullName evidence="4">Sensor histidine kinase</fullName>
    </recommendedName>
</protein>
<dbReference type="RefSeq" id="WP_220169060.1">
    <property type="nucleotide sequence ID" value="NZ_JAIBOA010000018.1"/>
</dbReference>
<sequence length="176" mass="19128">MPTWRERLASPPAWQLFLGTGAPFGVLFGLFFGLREDTGPAVAVLAGLAAGVLFGATMTFLLLRSRRRDVAAAGTTRVTPIDLALRRGQAPADPADDDAALALIARRRRQLRTSYRYNPILAGALAVLGALQALLNPWWWLAAAFWAAMIPVSVLGIRRAQSRLDTAETTIRTRHP</sequence>
<organism evidence="2 3">
    <name type="scientific">Actinomadura parmotrematis</name>
    <dbReference type="NCBI Taxonomy" id="2864039"/>
    <lineage>
        <taxon>Bacteria</taxon>
        <taxon>Bacillati</taxon>
        <taxon>Actinomycetota</taxon>
        <taxon>Actinomycetes</taxon>
        <taxon>Streptosporangiales</taxon>
        <taxon>Thermomonosporaceae</taxon>
        <taxon>Actinomadura</taxon>
    </lineage>
</organism>
<accession>A0ABS7FZF5</accession>
<comment type="caution">
    <text evidence="2">The sequence shown here is derived from an EMBL/GenBank/DDBJ whole genome shotgun (WGS) entry which is preliminary data.</text>
</comment>
<keyword evidence="3" id="KW-1185">Reference proteome</keyword>
<proteinExistence type="predicted"/>
<feature type="transmembrane region" description="Helical" evidence="1">
    <location>
        <begin position="138"/>
        <end position="157"/>
    </location>
</feature>
<reference evidence="2 3" key="1">
    <citation type="submission" date="2021-07" db="EMBL/GenBank/DDBJ databases">
        <title>Actinomadura sp. PM05-2 isolated from lichen.</title>
        <authorList>
            <person name="Somphong A."/>
            <person name="Phongsopitanun W."/>
            <person name="Tanasupawat S."/>
            <person name="Peongsungnone V."/>
        </authorList>
    </citation>
    <scope>NUCLEOTIDE SEQUENCE [LARGE SCALE GENOMIC DNA]</scope>
    <source>
        <strain evidence="2 3">PM05-2</strain>
    </source>
</reference>
<dbReference type="Proteomes" id="UP000774570">
    <property type="component" value="Unassembled WGS sequence"/>
</dbReference>
<feature type="transmembrane region" description="Helical" evidence="1">
    <location>
        <begin position="40"/>
        <end position="63"/>
    </location>
</feature>
<evidence type="ECO:0000313" key="3">
    <source>
        <dbReference type="Proteomes" id="UP000774570"/>
    </source>
</evidence>
<gene>
    <name evidence="2" type="ORF">K1Y72_25875</name>
</gene>
<evidence type="ECO:0000256" key="1">
    <source>
        <dbReference type="SAM" id="Phobius"/>
    </source>
</evidence>
<evidence type="ECO:0000313" key="2">
    <source>
        <dbReference type="EMBL" id="MBW8485833.1"/>
    </source>
</evidence>
<name>A0ABS7FZF5_9ACTN</name>
<evidence type="ECO:0008006" key="4">
    <source>
        <dbReference type="Google" id="ProtNLM"/>
    </source>
</evidence>
<dbReference type="EMBL" id="JAIBOA010000018">
    <property type="protein sequence ID" value="MBW8485833.1"/>
    <property type="molecule type" value="Genomic_DNA"/>
</dbReference>
<keyword evidence="1" id="KW-0472">Membrane</keyword>
<feature type="transmembrane region" description="Helical" evidence="1">
    <location>
        <begin position="115"/>
        <end position="132"/>
    </location>
</feature>
<keyword evidence="1" id="KW-0812">Transmembrane</keyword>
<keyword evidence="1" id="KW-1133">Transmembrane helix</keyword>